<dbReference type="EMBL" id="BK014965">
    <property type="protein sequence ID" value="DAD84747.1"/>
    <property type="molecule type" value="Genomic_DNA"/>
</dbReference>
<protein>
    <submittedName>
        <fullName evidence="1">Uncharacterized protein</fullName>
    </submittedName>
</protein>
<organism evidence="1">
    <name type="scientific">Siphoviridae sp. ctqED62</name>
    <dbReference type="NCBI Taxonomy" id="2826468"/>
    <lineage>
        <taxon>Viruses</taxon>
        <taxon>Duplodnaviria</taxon>
        <taxon>Heunggongvirae</taxon>
        <taxon>Uroviricota</taxon>
        <taxon>Caudoviricetes</taxon>
    </lineage>
</organism>
<sequence length="95" mass="10743">MFRDRDRLNRIESKLYIIESMLKKQGCEPESCSVCIHGQTVVGTDGKFRIVCGKNMKATCADFSPRRPEDVAAPWKGGTEKVTPEDIQQLRQALE</sequence>
<evidence type="ECO:0000313" key="1">
    <source>
        <dbReference type="EMBL" id="DAD84747.1"/>
    </source>
</evidence>
<reference evidence="1" key="1">
    <citation type="journal article" date="2021" name="Proc. Natl. Acad. Sci. U.S.A.">
        <title>A Catalog of Tens of Thousands of Viruses from Human Metagenomes Reveals Hidden Associations with Chronic Diseases.</title>
        <authorList>
            <person name="Tisza M.J."/>
            <person name="Buck C.B."/>
        </authorList>
    </citation>
    <scope>NUCLEOTIDE SEQUENCE</scope>
    <source>
        <strain evidence="1">CtqED62</strain>
    </source>
</reference>
<name>A0A8S5MRZ8_9CAUD</name>
<proteinExistence type="predicted"/>
<accession>A0A8S5MRZ8</accession>